<reference evidence="1 2" key="1">
    <citation type="journal article" date="2022" name="Plant J.">
        <title>Chromosome-level genome of Camellia lanceoleosa provides a valuable resource for understanding genome evolution and self-incompatibility.</title>
        <authorList>
            <person name="Gong W."/>
            <person name="Xiao S."/>
            <person name="Wang L."/>
            <person name="Liao Z."/>
            <person name="Chang Y."/>
            <person name="Mo W."/>
            <person name="Hu G."/>
            <person name="Li W."/>
            <person name="Zhao G."/>
            <person name="Zhu H."/>
            <person name="Hu X."/>
            <person name="Ji K."/>
            <person name="Xiang X."/>
            <person name="Song Q."/>
            <person name="Yuan D."/>
            <person name="Jin S."/>
            <person name="Zhang L."/>
        </authorList>
    </citation>
    <scope>NUCLEOTIDE SEQUENCE [LARGE SCALE GENOMIC DNA]</scope>
    <source>
        <strain evidence="1">SQ_2022a</strain>
    </source>
</reference>
<evidence type="ECO:0000313" key="2">
    <source>
        <dbReference type="Proteomes" id="UP001060215"/>
    </source>
</evidence>
<keyword evidence="2" id="KW-1185">Reference proteome</keyword>
<sequence>MENVRRLSGFKVQIIDLFLSDAALQFSSPRFLHLELCSQDLLGFYFDAEKNRYFPIKGPIPSSSHNSSSASTSYSSIQVQSDTVALEYNEWKDYLTVLSFVPSDEWTLCFANVKGLCVPNYGCALPMPSSGDY</sequence>
<protein>
    <submittedName>
        <fullName evidence="1">Uncharacterized protein</fullName>
    </submittedName>
</protein>
<dbReference type="Proteomes" id="UP001060215">
    <property type="component" value="Chromosome 4"/>
</dbReference>
<name>A0ACC0HQF9_9ERIC</name>
<dbReference type="EMBL" id="CM045761">
    <property type="protein sequence ID" value="KAI8014949.1"/>
    <property type="molecule type" value="Genomic_DNA"/>
</dbReference>
<evidence type="ECO:0000313" key="1">
    <source>
        <dbReference type="EMBL" id="KAI8014949.1"/>
    </source>
</evidence>
<proteinExistence type="predicted"/>
<accession>A0ACC0HQF9</accession>
<gene>
    <name evidence="1" type="ORF">LOK49_LG05G00998</name>
</gene>
<organism evidence="1 2">
    <name type="scientific">Camellia lanceoleosa</name>
    <dbReference type="NCBI Taxonomy" id="1840588"/>
    <lineage>
        <taxon>Eukaryota</taxon>
        <taxon>Viridiplantae</taxon>
        <taxon>Streptophyta</taxon>
        <taxon>Embryophyta</taxon>
        <taxon>Tracheophyta</taxon>
        <taxon>Spermatophyta</taxon>
        <taxon>Magnoliopsida</taxon>
        <taxon>eudicotyledons</taxon>
        <taxon>Gunneridae</taxon>
        <taxon>Pentapetalae</taxon>
        <taxon>asterids</taxon>
        <taxon>Ericales</taxon>
        <taxon>Theaceae</taxon>
        <taxon>Camellia</taxon>
    </lineage>
</organism>
<comment type="caution">
    <text evidence="1">The sequence shown here is derived from an EMBL/GenBank/DDBJ whole genome shotgun (WGS) entry which is preliminary data.</text>
</comment>